<dbReference type="Pfam" id="PF00149">
    <property type="entry name" value="Metallophos"/>
    <property type="match status" value="1"/>
</dbReference>
<dbReference type="InterPro" id="IPR041792">
    <property type="entry name" value="MPP_PAP"/>
</dbReference>
<dbReference type="PANTHER" id="PTHR45867">
    <property type="entry name" value="PURPLE ACID PHOSPHATASE"/>
    <property type="match status" value="1"/>
</dbReference>
<proteinExistence type="inferred from homology"/>
<dbReference type="SUPFAM" id="SSF56300">
    <property type="entry name" value="Metallo-dependent phosphatases"/>
    <property type="match status" value="1"/>
</dbReference>
<dbReference type="PANTHER" id="PTHR45867:SF10">
    <property type="entry name" value="PURPLE ACID PHOSPHATASE"/>
    <property type="match status" value="1"/>
</dbReference>
<dbReference type="InterPro" id="IPR008963">
    <property type="entry name" value="Purple_acid_Pase-like_N"/>
</dbReference>
<protein>
    <recommendedName>
        <fullName evidence="3">Purple acid phosphatase</fullName>
        <ecNumber evidence="3">3.1.3.2</ecNumber>
    </recommendedName>
</protein>
<comment type="similarity">
    <text evidence="3">Belongs to the metallophosphoesterase superfamily. Purple acid phosphatase family.</text>
</comment>
<dbReference type="GO" id="GO:0046872">
    <property type="term" value="F:metal ion binding"/>
    <property type="evidence" value="ECO:0007669"/>
    <property type="project" value="InterPro"/>
</dbReference>
<dbReference type="Pfam" id="PF16656">
    <property type="entry name" value="Pur_ac_phosph_N"/>
    <property type="match status" value="1"/>
</dbReference>
<sequence>MDRKITIFIILAFVGIALADLDPHHVKLALTKQTDQYRVTWFTNDQGSSPSLLYSTNTFQPQSGAGSAAVFGVQGSVESFDTPHWNGHSNTAVMEGLSEWTTYYYSVGDKETASWSQVFNFSTRGFTQTPFKFAVYGDMGHGGVGIDRDENYTLSGVVQRESELDFVLHVGDIAYADLKLSTIIQGNETVWNEFLDIIQPVSSILPYMTCPGNHDIFYDFTVYRKTFFMPTDKPTQSWYSFDYGQVHFVSFSTEHDYFPLSSQYNWIENELKTYREKNPNGWLVVYAHRPMYCSVKWKWCKNKHESRKLFVKTFEKMFFRYNVDLYIAGHVHNYERSLPVYKGEVAGSYENPKGPVHITIGTGGNKEGPLHGWQEAPEWSEGIRFIGTGFGTINILNSTTLQFDFIGNEKNDVIDSFTLTKGDFFE</sequence>
<dbReference type="Gene3D" id="3.60.21.10">
    <property type="match status" value="1"/>
</dbReference>
<dbReference type="InterPro" id="IPR004843">
    <property type="entry name" value="Calcineurin-like_PHP"/>
</dbReference>
<dbReference type="SUPFAM" id="SSF49363">
    <property type="entry name" value="Purple acid phosphatase, N-terminal domain"/>
    <property type="match status" value="1"/>
</dbReference>
<name>A0A8J4Q3L0_9MYCE</name>
<feature type="domain" description="Purple acid phosphatase C-terminal" evidence="5">
    <location>
        <begin position="354"/>
        <end position="416"/>
    </location>
</feature>
<reference evidence="7" key="1">
    <citation type="submission" date="2020-01" db="EMBL/GenBank/DDBJ databases">
        <title>Development of genomics and gene disruption for Polysphondylium violaceum indicates a role for the polyketide synthase stlB in stalk morphogenesis.</title>
        <authorList>
            <person name="Narita B."/>
            <person name="Kawabe Y."/>
            <person name="Kin K."/>
            <person name="Saito T."/>
            <person name="Gibbs R."/>
            <person name="Kuspa A."/>
            <person name="Muzny D."/>
            <person name="Queller D."/>
            <person name="Richards S."/>
            <person name="Strassman J."/>
            <person name="Sucgang R."/>
            <person name="Worley K."/>
            <person name="Schaap P."/>
        </authorList>
    </citation>
    <scope>NUCLEOTIDE SEQUENCE</scope>
    <source>
        <strain evidence="7">QSvi11</strain>
    </source>
</reference>
<dbReference type="EMBL" id="AJWJ01000028">
    <property type="protein sequence ID" value="KAF2077469.1"/>
    <property type="molecule type" value="Genomic_DNA"/>
</dbReference>
<keyword evidence="1 3" id="KW-0732">Signal</keyword>
<feature type="domain" description="Purple acid phosphatase N-terminal" evidence="6">
    <location>
        <begin position="23"/>
        <end position="123"/>
    </location>
</feature>
<dbReference type="Pfam" id="PF14008">
    <property type="entry name" value="Metallophos_C"/>
    <property type="match status" value="1"/>
</dbReference>
<gene>
    <name evidence="7" type="ORF">CYY_001242</name>
</gene>
<dbReference type="AlphaFoldDB" id="A0A8J4Q3L0"/>
<feature type="signal peptide" evidence="3">
    <location>
        <begin position="1"/>
        <end position="19"/>
    </location>
</feature>
<evidence type="ECO:0000259" key="4">
    <source>
        <dbReference type="Pfam" id="PF00149"/>
    </source>
</evidence>
<feature type="domain" description="Calcineurin-like phosphoesterase" evidence="4">
    <location>
        <begin position="131"/>
        <end position="334"/>
    </location>
</feature>
<keyword evidence="8" id="KW-1185">Reference proteome</keyword>
<dbReference type="InterPro" id="IPR025733">
    <property type="entry name" value="PAPs_C"/>
</dbReference>
<evidence type="ECO:0000313" key="7">
    <source>
        <dbReference type="EMBL" id="KAF2077469.1"/>
    </source>
</evidence>
<evidence type="ECO:0000259" key="5">
    <source>
        <dbReference type="Pfam" id="PF14008"/>
    </source>
</evidence>
<dbReference type="InterPro" id="IPR029052">
    <property type="entry name" value="Metallo-depent_PP-like"/>
</dbReference>
<dbReference type="GO" id="GO:0003993">
    <property type="term" value="F:acid phosphatase activity"/>
    <property type="evidence" value="ECO:0007669"/>
    <property type="project" value="UniProtKB-EC"/>
</dbReference>
<evidence type="ECO:0000256" key="2">
    <source>
        <dbReference type="ARBA" id="ARBA00023180"/>
    </source>
</evidence>
<accession>A0A8J4Q3L0</accession>
<dbReference type="CDD" id="cd00839">
    <property type="entry name" value="MPP_PAPs"/>
    <property type="match status" value="1"/>
</dbReference>
<organism evidence="7 8">
    <name type="scientific">Polysphondylium violaceum</name>
    <dbReference type="NCBI Taxonomy" id="133409"/>
    <lineage>
        <taxon>Eukaryota</taxon>
        <taxon>Amoebozoa</taxon>
        <taxon>Evosea</taxon>
        <taxon>Eumycetozoa</taxon>
        <taxon>Dictyostelia</taxon>
        <taxon>Dictyosteliales</taxon>
        <taxon>Dictyosteliaceae</taxon>
        <taxon>Polysphondylium</taxon>
    </lineage>
</organism>
<dbReference type="OrthoDB" id="45007at2759"/>
<evidence type="ECO:0000256" key="3">
    <source>
        <dbReference type="RuleBase" id="RU361203"/>
    </source>
</evidence>
<keyword evidence="3" id="KW-0378">Hydrolase</keyword>
<evidence type="ECO:0000256" key="1">
    <source>
        <dbReference type="ARBA" id="ARBA00022729"/>
    </source>
</evidence>
<dbReference type="Proteomes" id="UP000695562">
    <property type="component" value="Unassembled WGS sequence"/>
</dbReference>
<feature type="chain" id="PRO_5035342707" description="Purple acid phosphatase" evidence="3">
    <location>
        <begin position="20"/>
        <end position="426"/>
    </location>
</feature>
<dbReference type="EC" id="3.1.3.2" evidence="3"/>
<evidence type="ECO:0000259" key="6">
    <source>
        <dbReference type="Pfam" id="PF16656"/>
    </source>
</evidence>
<dbReference type="Gene3D" id="2.60.40.380">
    <property type="entry name" value="Purple acid phosphatase-like, N-terminal"/>
    <property type="match status" value="1"/>
</dbReference>
<comment type="caution">
    <text evidence="7">The sequence shown here is derived from an EMBL/GenBank/DDBJ whole genome shotgun (WGS) entry which is preliminary data.</text>
</comment>
<evidence type="ECO:0000313" key="8">
    <source>
        <dbReference type="Proteomes" id="UP000695562"/>
    </source>
</evidence>
<keyword evidence="2" id="KW-0325">Glycoprotein</keyword>
<dbReference type="InterPro" id="IPR015914">
    <property type="entry name" value="PAPs_N"/>
</dbReference>
<comment type="catalytic activity">
    <reaction evidence="3">
        <text>a phosphate monoester + H2O = an alcohol + phosphate</text>
        <dbReference type="Rhea" id="RHEA:15017"/>
        <dbReference type="ChEBI" id="CHEBI:15377"/>
        <dbReference type="ChEBI" id="CHEBI:30879"/>
        <dbReference type="ChEBI" id="CHEBI:43474"/>
        <dbReference type="ChEBI" id="CHEBI:67140"/>
        <dbReference type="EC" id="3.1.3.2"/>
    </reaction>
</comment>